<dbReference type="SUPFAM" id="SSF52972">
    <property type="entry name" value="ITPase-like"/>
    <property type="match status" value="1"/>
</dbReference>
<accession>A0A1F7JMD8</accession>
<comment type="caution">
    <text evidence="2">The sequence shown here is derived from an EMBL/GenBank/DDBJ whole genome shotgun (WGS) entry which is preliminary data.</text>
</comment>
<dbReference type="GO" id="GO:0009143">
    <property type="term" value="P:nucleoside triphosphate catabolic process"/>
    <property type="evidence" value="ECO:0007669"/>
    <property type="project" value="InterPro"/>
</dbReference>
<proteinExistence type="predicted"/>
<dbReference type="AlphaFoldDB" id="A0A1F7JMD8"/>
<dbReference type="Proteomes" id="UP000176376">
    <property type="component" value="Unassembled WGS sequence"/>
</dbReference>
<dbReference type="EMBL" id="MGAY01000025">
    <property type="protein sequence ID" value="OGK56746.1"/>
    <property type="molecule type" value="Genomic_DNA"/>
</dbReference>
<dbReference type="GO" id="GO:0047429">
    <property type="term" value="F:nucleoside triphosphate diphosphatase activity"/>
    <property type="evidence" value="ECO:0007669"/>
    <property type="project" value="InterPro"/>
</dbReference>
<dbReference type="Pfam" id="PF01725">
    <property type="entry name" value="Ham1p_like"/>
    <property type="match status" value="1"/>
</dbReference>
<evidence type="ECO:0000313" key="2">
    <source>
        <dbReference type="EMBL" id="OGK56746.1"/>
    </source>
</evidence>
<name>A0A1F7JMD8_9BACT</name>
<evidence type="ECO:0000313" key="3">
    <source>
        <dbReference type="Proteomes" id="UP000176376"/>
    </source>
</evidence>
<organism evidence="2 3">
    <name type="scientific">Candidatus Roizmanbacteria bacterium RIFCSPLOWO2_02_FULL_38_10</name>
    <dbReference type="NCBI Taxonomy" id="1802074"/>
    <lineage>
        <taxon>Bacteria</taxon>
        <taxon>Candidatus Roizmaniibacteriota</taxon>
    </lineage>
</organism>
<reference evidence="2 3" key="1">
    <citation type="journal article" date="2016" name="Nat. Commun.">
        <title>Thousands of microbial genomes shed light on interconnected biogeochemical processes in an aquifer system.</title>
        <authorList>
            <person name="Anantharaman K."/>
            <person name="Brown C.T."/>
            <person name="Hug L.A."/>
            <person name="Sharon I."/>
            <person name="Castelle C.J."/>
            <person name="Probst A.J."/>
            <person name="Thomas B.C."/>
            <person name="Singh A."/>
            <person name="Wilkins M.J."/>
            <person name="Karaoz U."/>
            <person name="Brodie E.L."/>
            <person name="Williams K.H."/>
            <person name="Hubbard S.S."/>
            <person name="Banfield J.F."/>
        </authorList>
    </citation>
    <scope>NUCLEOTIDE SEQUENCE [LARGE SCALE GENOMIC DNA]</scope>
</reference>
<sequence length="143" mass="16882">MSGLPTLADDGGIEIPILNNEPGVFSRRWPGYEATDDELITYTLEKLKKYKSRYERCARLVVCITFINPRSHKIHQASESIKGYVSDQIYSKYIKGYPYRALFIVDGVNKYYDELTKQEHEQYNHRRKALEKLRFFEMTDFVI</sequence>
<evidence type="ECO:0000256" key="1">
    <source>
        <dbReference type="ARBA" id="ARBA00022801"/>
    </source>
</evidence>
<protein>
    <submittedName>
        <fullName evidence="2">Uncharacterized protein</fullName>
    </submittedName>
</protein>
<dbReference type="Gene3D" id="3.90.950.10">
    <property type="match status" value="1"/>
</dbReference>
<dbReference type="InterPro" id="IPR029001">
    <property type="entry name" value="ITPase-like_fam"/>
</dbReference>
<dbReference type="STRING" id="1802074.A3J15_02290"/>
<gene>
    <name evidence="2" type="ORF">A3J15_02290</name>
</gene>
<dbReference type="InterPro" id="IPR002637">
    <property type="entry name" value="RdgB/HAM1"/>
</dbReference>
<keyword evidence="1" id="KW-0378">Hydrolase</keyword>